<organism evidence="9">
    <name type="scientific">Zea mays</name>
    <name type="common">Maize</name>
    <dbReference type="NCBI Taxonomy" id="4577"/>
    <lineage>
        <taxon>Eukaryota</taxon>
        <taxon>Viridiplantae</taxon>
        <taxon>Streptophyta</taxon>
        <taxon>Embryophyta</taxon>
        <taxon>Tracheophyta</taxon>
        <taxon>Spermatophyta</taxon>
        <taxon>Magnoliopsida</taxon>
        <taxon>Liliopsida</taxon>
        <taxon>Poales</taxon>
        <taxon>Poaceae</taxon>
        <taxon>PACMAD clade</taxon>
        <taxon>Panicoideae</taxon>
        <taxon>Andropogonodae</taxon>
        <taxon>Andropogoneae</taxon>
        <taxon>Tripsacinae</taxon>
        <taxon>Zea</taxon>
    </lineage>
</organism>
<reference evidence="9" key="1">
    <citation type="submission" date="2015-12" db="EMBL/GenBank/DDBJ databases">
        <title>Update maize B73 reference genome by single molecule sequencing technologies.</title>
        <authorList>
            <consortium name="Maize Genome Sequencing Project"/>
            <person name="Ware D."/>
        </authorList>
    </citation>
    <scope>NUCLEOTIDE SEQUENCE</scope>
    <source>
        <tissue evidence="9">Seedling</tissue>
    </source>
</reference>
<dbReference type="GO" id="GO:0016538">
    <property type="term" value="F:cyclin-dependent protein serine/threonine kinase regulator activity"/>
    <property type="evidence" value="ECO:0007669"/>
    <property type="project" value="InterPro"/>
</dbReference>
<evidence type="ECO:0000259" key="8">
    <source>
        <dbReference type="SMART" id="SM01332"/>
    </source>
</evidence>
<dbReference type="InterPro" id="IPR046965">
    <property type="entry name" value="Cyclin_A/B-like"/>
</dbReference>
<dbReference type="SUPFAM" id="SSF47954">
    <property type="entry name" value="Cyclin-like"/>
    <property type="match status" value="3"/>
</dbReference>
<dbReference type="GO" id="GO:0044772">
    <property type="term" value="P:mitotic cell cycle phase transition"/>
    <property type="evidence" value="ECO:0007669"/>
    <property type="project" value="InterPro"/>
</dbReference>
<dbReference type="GO" id="GO:0051301">
    <property type="term" value="P:cell division"/>
    <property type="evidence" value="ECO:0007669"/>
    <property type="project" value="UniProtKB-KW"/>
</dbReference>
<feature type="region of interest" description="Disordered" evidence="6">
    <location>
        <begin position="1"/>
        <end position="73"/>
    </location>
</feature>
<dbReference type="InParanoid" id="A0A1D6PHV1"/>
<feature type="domain" description="Cyclin C-terminal" evidence="8">
    <location>
        <begin position="343"/>
        <end position="466"/>
    </location>
</feature>
<feature type="domain" description="Cyclin-like" evidence="7">
    <location>
        <begin position="130"/>
        <end position="214"/>
    </location>
</feature>
<dbReference type="InterPro" id="IPR013763">
    <property type="entry name" value="Cyclin-like_dom"/>
</dbReference>
<dbReference type="InterPro" id="IPR036915">
    <property type="entry name" value="Cyclin-like_sf"/>
</dbReference>
<dbReference type="STRING" id="4577.A0A1D6PHV1"/>
<dbReference type="SMR" id="A0A1D6PHV1"/>
<keyword evidence="2" id="KW-0132">Cell division</keyword>
<comment type="similarity">
    <text evidence="1">Belongs to the cyclin family. Cyclin AB subfamily.</text>
</comment>
<dbReference type="InterPro" id="IPR006671">
    <property type="entry name" value="Cyclin_N"/>
</dbReference>
<dbReference type="PIRSF" id="PIRSF001771">
    <property type="entry name" value="Cyclin_A_B_D_E"/>
    <property type="match status" value="1"/>
</dbReference>
<protein>
    <submittedName>
        <fullName evidence="9">Putative cyclin-A3-1</fullName>
    </submittedName>
</protein>
<accession>A0A1D6PHV1</accession>
<dbReference type="GO" id="GO:0051726">
    <property type="term" value="P:regulation of cell cycle"/>
    <property type="evidence" value="ECO:0007669"/>
    <property type="project" value="UniProtKB-ARBA"/>
</dbReference>
<feature type="compositionally biased region" description="Basic and acidic residues" evidence="6">
    <location>
        <begin position="52"/>
        <end position="62"/>
    </location>
</feature>
<dbReference type="PROSITE" id="PS00292">
    <property type="entry name" value="CYCLINS"/>
    <property type="match status" value="2"/>
</dbReference>
<sequence length="479" mass="54498">MKRKENSAHSAPPLNRPRGKRKALAELPKSNGLNMNHDSAPRPSKPRTRSAARAEAEAEAAMKRRKAGDAARWPMDTRQPDAEAAVAPYVGDIDRYLRSLEVEPLRRPSHSYFQDIQKNICPKMRAILVDWLVEVAEEFKLHAETLHLAVSYVDRFLTMNVVARNKLQLLGVTALLVAAKYEEIESSKMKNLSLEQSTGYRVFDLQKSIYVIHELQLTIRCPNQVAIREKYKDPKVEPLRRPSPGYFQDIQKDICPKMRAVVVDWLVVLAEEFELHAETLHLAVSYVDRFLTMNVVARDKLQLLAVTALLVAAKYEEIESAEMKVVKMEADLLKSLNFQIGGPTVTTFLRQFIASCRGGNSTSREKLEFVCSYLADLSLLDYDCISYLPSVVAAACLFVARFTIHPKTRPWNLTLEQNTGYKVFDLQKSIYVIHELQLTIRCPDQEATRKKYKDPKFGCVSTMVSPREIPTSFPEDCHK</sequence>
<dbReference type="InterPro" id="IPR039361">
    <property type="entry name" value="Cyclin"/>
</dbReference>
<feature type="domain" description="Cyclin-like" evidence="7">
    <location>
        <begin position="264"/>
        <end position="334"/>
    </location>
</feature>
<dbReference type="Gene3D" id="1.10.472.10">
    <property type="entry name" value="Cyclin-like"/>
    <property type="match status" value="3"/>
</dbReference>
<evidence type="ECO:0000313" key="9">
    <source>
        <dbReference type="EMBL" id="AQL08905.1"/>
    </source>
</evidence>
<evidence type="ECO:0000256" key="6">
    <source>
        <dbReference type="SAM" id="MobiDB-lite"/>
    </source>
</evidence>
<gene>
    <name evidence="9" type="ORF">ZEAMMB73_Zm00001d048127</name>
</gene>
<evidence type="ECO:0000256" key="1">
    <source>
        <dbReference type="ARBA" id="ARBA00006955"/>
    </source>
</evidence>
<dbReference type="EMBL" id="CM000785">
    <property type="protein sequence ID" value="AQL08905.1"/>
    <property type="molecule type" value="Genomic_DNA"/>
</dbReference>
<proteinExistence type="inferred from homology"/>
<evidence type="ECO:0000256" key="3">
    <source>
        <dbReference type="ARBA" id="ARBA00023127"/>
    </source>
</evidence>
<dbReference type="PANTHER" id="PTHR10177">
    <property type="entry name" value="CYCLINS"/>
    <property type="match status" value="1"/>
</dbReference>
<dbReference type="FunFam" id="1.10.472.10:FF:000013">
    <property type="entry name" value="Cyclin A1"/>
    <property type="match status" value="1"/>
</dbReference>
<dbReference type="SMART" id="SM00385">
    <property type="entry name" value="CYCLIN"/>
    <property type="match status" value="3"/>
</dbReference>
<dbReference type="InterPro" id="IPR004367">
    <property type="entry name" value="Cyclin_C-dom"/>
</dbReference>
<dbReference type="Pfam" id="PF00134">
    <property type="entry name" value="Cyclin_N"/>
    <property type="match status" value="2"/>
</dbReference>
<dbReference type="FunFam" id="1.10.472.10:FF:000010">
    <property type="entry name" value="G1/S-specific cyclin Cln1"/>
    <property type="match status" value="1"/>
</dbReference>
<feature type="domain" description="Cyclin-like" evidence="7">
    <location>
        <begin position="347"/>
        <end position="435"/>
    </location>
</feature>
<dbReference type="AlphaFoldDB" id="A0A1D6PHV1"/>
<dbReference type="FunFam" id="1.10.472.10:FF:000167">
    <property type="entry name" value="Mitotic cyclin 6"/>
    <property type="match status" value="1"/>
</dbReference>
<name>A0A1D6PHV1_MAIZE</name>
<dbReference type="Pfam" id="PF02984">
    <property type="entry name" value="Cyclin_C"/>
    <property type="match status" value="1"/>
</dbReference>
<keyword evidence="3 5" id="KW-0195">Cyclin</keyword>
<evidence type="ECO:0000259" key="7">
    <source>
        <dbReference type="SMART" id="SM00385"/>
    </source>
</evidence>
<dbReference type="SMART" id="SM01332">
    <property type="entry name" value="Cyclin_C"/>
    <property type="match status" value="1"/>
</dbReference>
<dbReference type="ExpressionAtlas" id="A0A1D6PHV1">
    <property type="expression patterns" value="baseline and differential"/>
</dbReference>
<evidence type="ECO:0000256" key="5">
    <source>
        <dbReference type="RuleBase" id="RU000383"/>
    </source>
</evidence>
<evidence type="ECO:0000256" key="4">
    <source>
        <dbReference type="ARBA" id="ARBA00023306"/>
    </source>
</evidence>
<keyword evidence="4" id="KW-0131">Cell cycle</keyword>
<dbReference type="InterPro" id="IPR048258">
    <property type="entry name" value="Cyclins_cyclin-box"/>
</dbReference>
<evidence type="ECO:0000256" key="2">
    <source>
        <dbReference type="ARBA" id="ARBA00022618"/>
    </source>
</evidence>
<dbReference type="IntAct" id="A0A1D6PHV1">
    <property type="interactions" value="4"/>
</dbReference>